<name>A0A087G751_ARAAL</name>
<keyword evidence="2" id="KW-1185">Reference proteome</keyword>
<organism evidence="1 2">
    <name type="scientific">Arabis alpina</name>
    <name type="common">Alpine rock-cress</name>
    <dbReference type="NCBI Taxonomy" id="50452"/>
    <lineage>
        <taxon>Eukaryota</taxon>
        <taxon>Viridiplantae</taxon>
        <taxon>Streptophyta</taxon>
        <taxon>Embryophyta</taxon>
        <taxon>Tracheophyta</taxon>
        <taxon>Spermatophyta</taxon>
        <taxon>Magnoliopsida</taxon>
        <taxon>eudicotyledons</taxon>
        <taxon>Gunneridae</taxon>
        <taxon>Pentapetalae</taxon>
        <taxon>rosids</taxon>
        <taxon>malvids</taxon>
        <taxon>Brassicales</taxon>
        <taxon>Brassicaceae</taxon>
        <taxon>Arabideae</taxon>
        <taxon>Arabis</taxon>
    </lineage>
</organism>
<dbReference type="AlphaFoldDB" id="A0A087G751"/>
<dbReference type="EMBL" id="CM002876">
    <property type="protein sequence ID" value="KFK25703.1"/>
    <property type="molecule type" value="Genomic_DNA"/>
</dbReference>
<evidence type="ECO:0000313" key="2">
    <source>
        <dbReference type="Proteomes" id="UP000029120"/>
    </source>
</evidence>
<protein>
    <submittedName>
        <fullName evidence="1">Uncharacterized protein</fullName>
    </submittedName>
</protein>
<reference evidence="2" key="1">
    <citation type="journal article" date="2015" name="Nat. Plants">
        <title>Genome expansion of Arabis alpina linked with retrotransposition and reduced symmetric DNA methylation.</title>
        <authorList>
            <person name="Willing E.M."/>
            <person name="Rawat V."/>
            <person name="Mandakova T."/>
            <person name="Maumus F."/>
            <person name="James G.V."/>
            <person name="Nordstroem K.J."/>
            <person name="Becker C."/>
            <person name="Warthmann N."/>
            <person name="Chica C."/>
            <person name="Szarzynska B."/>
            <person name="Zytnicki M."/>
            <person name="Albani M.C."/>
            <person name="Kiefer C."/>
            <person name="Bergonzi S."/>
            <person name="Castaings L."/>
            <person name="Mateos J.L."/>
            <person name="Berns M.C."/>
            <person name="Bujdoso N."/>
            <person name="Piofczyk T."/>
            <person name="de Lorenzo L."/>
            <person name="Barrero-Sicilia C."/>
            <person name="Mateos I."/>
            <person name="Piednoel M."/>
            <person name="Hagmann J."/>
            <person name="Chen-Min-Tao R."/>
            <person name="Iglesias-Fernandez R."/>
            <person name="Schuster S.C."/>
            <person name="Alonso-Blanco C."/>
            <person name="Roudier F."/>
            <person name="Carbonero P."/>
            <person name="Paz-Ares J."/>
            <person name="Davis S.J."/>
            <person name="Pecinka A."/>
            <person name="Quesneville H."/>
            <person name="Colot V."/>
            <person name="Lysak M.A."/>
            <person name="Weigel D."/>
            <person name="Coupland G."/>
            <person name="Schneeberger K."/>
        </authorList>
    </citation>
    <scope>NUCLEOTIDE SEQUENCE [LARGE SCALE GENOMIC DNA]</scope>
    <source>
        <strain evidence="2">cv. Pajares</strain>
    </source>
</reference>
<dbReference type="Gramene" id="KFK25703">
    <property type="protein sequence ID" value="KFK25703"/>
    <property type="gene ID" value="AALP_AA8G148000"/>
</dbReference>
<dbReference type="Proteomes" id="UP000029120">
    <property type="component" value="Chromosome 8"/>
</dbReference>
<sequence length="46" mass="5070">MVIIVEAYTNIFSMTEIVASEVRSSALTIEGSNEFESTFAAIRVLE</sequence>
<accession>A0A087G751</accession>
<gene>
    <name evidence="1" type="ordered locus">AALP_Aa8g148000</name>
</gene>
<evidence type="ECO:0000313" key="1">
    <source>
        <dbReference type="EMBL" id="KFK25703.1"/>
    </source>
</evidence>
<proteinExistence type="predicted"/>